<dbReference type="PANTHER" id="PTHR33136">
    <property type="entry name" value="RAPID ALKALINIZATION FACTOR-LIKE"/>
    <property type="match status" value="1"/>
</dbReference>
<dbReference type="OMA" id="LFSFMHF"/>
<keyword evidence="5 8" id="KW-0732">Signal</keyword>
<accession>A0A151SQE1</accession>
<evidence type="ECO:0000256" key="5">
    <source>
        <dbReference type="ARBA" id="ARBA00022729"/>
    </source>
</evidence>
<dbReference type="GO" id="GO:0019722">
    <property type="term" value="P:calcium-mediated signaling"/>
    <property type="evidence" value="ECO:0007669"/>
    <property type="project" value="TreeGrafter"/>
</dbReference>
<dbReference type="AlphaFoldDB" id="A0A151SQE1"/>
<name>A0A151SQE1_CAJCA</name>
<evidence type="ECO:0000313" key="9">
    <source>
        <dbReference type="EMBL" id="KYP57005.1"/>
    </source>
</evidence>
<keyword evidence="3" id="KW-0964">Secreted</keyword>
<dbReference type="GO" id="GO:0040008">
    <property type="term" value="P:regulation of growth"/>
    <property type="evidence" value="ECO:0007669"/>
    <property type="project" value="UniProtKB-ARBA"/>
</dbReference>
<organism evidence="9 10">
    <name type="scientific">Cajanus cajan</name>
    <name type="common">Pigeon pea</name>
    <name type="synonym">Cajanus indicus</name>
    <dbReference type="NCBI Taxonomy" id="3821"/>
    <lineage>
        <taxon>Eukaryota</taxon>
        <taxon>Viridiplantae</taxon>
        <taxon>Streptophyta</taxon>
        <taxon>Embryophyta</taxon>
        <taxon>Tracheophyta</taxon>
        <taxon>Spermatophyta</taxon>
        <taxon>Magnoliopsida</taxon>
        <taxon>eudicotyledons</taxon>
        <taxon>Gunneridae</taxon>
        <taxon>Pentapetalae</taxon>
        <taxon>rosids</taxon>
        <taxon>fabids</taxon>
        <taxon>Fabales</taxon>
        <taxon>Fabaceae</taxon>
        <taxon>Papilionoideae</taxon>
        <taxon>50 kb inversion clade</taxon>
        <taxon>NPAAA clade</taxon>
        <taxon>indigoferoid/millettioid clade</taxon>
        <taxon>Phaseoleae</taxon>
        <taxon>Cajanus</taxon>
    </lineage>
</organism>
<proteinExistence type="inferred from homology"/>
<evidence type="ECO:0000256" key="7">
    <source>
        <dbReference type="SAM" id="MobiDB-lite"/>
    </source>
</evidence>
<dbReference type="Gramene" id="C.cajan_03184.t">
    <property type="protein sequence ID" value="C.cajan_03184.t.cds1"/>
    <property type="gene ID" value="C.cajan_03184"/>
</dbReference>
<dbReference type="GO" id="GO:0005179">
    <property type="term" value="F:hormone activity"/>
    <property type="evidence" value="ECO:0007669"/>
    <property type="project" value="UniProtKB-KW"/>
</dbReference>
<protein>
    <recommendedName>
        <fullName evidence="11">Protein RALF-like 32</fullName>
    </recommendedName>
</protein>
<dbReference type="Proteomes" id="UP000075243">
    <property type="component" value="Chromosome 11"/>
</dbReference>
<feature type="region of interest" description="Disordered" evidence="7">
    <location>
        <begin position="86"/>
        <end position="106"/>
    </location>
</feature>
<dbReference type="Pfam" id="PF05498">
    <property type="entry name" value="RALF"/>
    <property type="match status" value="1"/>
</dbReference>
<keyword evidence="6" id="KW-1015">Disulfide bond</keyword>
<keyword evidence="10" id="KW-1185">Reference proteome</keyword>
<evidence type="ECO:0000256" key="2">
    <source>
        <dbReference type="ARBA" id="ARBA00009178"/>
    </source>
</evidence>
<evidence type="ECO:0000256" key="4">
    <source>
        <dbReference type="ARBA" id="ARBA00022702"/>
    </source>
</evidence>
<reference evidence="9 10" key="1">
    <citation type="journal article" date="2012" name="Nat. Biotechnol.">
        <title>Draft genome sequence of pigeonpea (Cajanus cajan), an orphan legume crop of resource-poor farmers.</title>
        <authorList>
            <person name="Varshney R.K."/>
            <person name="Chen W."/>
            <person name="Li Y."/>
            <person name="Bharti A.K."/>
            <person name="Saxena R.K."/>
            <person name="Schlueter J.A."/>
            <person name="Donoghue M.T."/>
            <person name="Azam S."/>
            <person name="Fan G."/>
            <person name="Whaley A.M."/>
            <person name="Farmer A.D."/>
            <person name="Sheridan J."/>
            <person name="Iwata A."/>
            <person name="Tuteja R."/>
            <person name="Penmetsa R.V."/>
            <person name="Wu W."/>
            <person name="Upadhyaya H.D."/>
            <person name="Yang S.P."/>
            <person name="Shah T."/>
            <person name="Saxena K.B."/>
            <person name="Michael T."/>
            <person name="McCombie W.R."/>
            <person name="Yang B."/>
            <person name="Zhang G."/>
            <person name="Yang H."/>
            <person name="Wang J."/>
            <person name="Spillane C."/>
            <person name="Cook D.R."/>
            <person name="May G.D."/>
            <person name="Xu X."/>
            <person name="Jackson S.A."/>
        </authorList>
    </citation>
    <scope>NUCLEOTIDE SEQUENCE [LARGE SCALE GENOMIC DNA]</scope>
    <source>
        <strain evidence="10">cv. Asha</strain>
    </source>
</reference>
<dbReference type="GO" id="GO:0009506">
    <property type="term" value="C:plasmodesma"/>
    <property type="evidence" value="ECO:0007669"/>
    <property type="project" value="TreeGrafter"/>
</dbReference>
<sequence length="116" mass="12643">MGSESNIRLGNLSCLVLFSFMHFSSTVLSCTGHSYTCNGSIAECNQEENELLRGSEISRRFLEETYISRGALSRDKAVCNGGAPGEAYSKSEGCLPPPSNPPNRGCSKYYRCRSDS</sequence>
<dbReference type="PANTHER" id="PTHR33136:SF4">
    <property type="entry name" value="PROTEIN RALF-LIKE 32"/>
    <property type="match status" value="1"/>
</dbReference>
<evidence type="ECO:0008006" key="11">
    <source>
        <dbReference type="Google" id="ProtNLM"/>
    </source>
</evidence>
<dbReference type="InterPro" id="IPR008801">
    <property type="entry name" value="RALF"/>
</dbReference>
<gene>
    <name evidence="9" type="ORF">KK1_003256</name>
</gene>
<evidence type="ECO:0000256" key="6">
    <source>
        <dbReference type="ARBA" id="ARBA00023157"/>
    </source>
</evidence>
<evidence type="ECO:0000256" key="8">
    <source>
        <dbReference type="SAM" id="SignalP"/>
    </source>
</evidence>
<feature type="signal peptide" evidence="8">
    <location>
        <begin position="1"/>
        <end position="29"/>
    </location>
</feature>
<comment type="similarity">
    <text evidence="2">Belongs to the plant rapid alkalinization factor (RALF) family.</text>
</comment>
<keyword evidence="4" id="KW-0372">Hormone</keyword>
<feature type="chain" id="PRO_5007588647" description="Protein RALF-like 32" evidence="8">
    <location>
        <begin position="30"/>
        <end position="116"/>
    </location>
</feature>
<evidence type="ECO:0000256" key="3">
    <source>
        <dbReference type="ARBA" id="ARBA00022525"/>
    </source>
</evidence>
<dbReference type="EMBL" id="CM003613">
    <property type="protein sequence ID" value="KYP57005.1"/>
    <property type="molecule type" value="Genomic_DNA"/>
</dbReference>
<evidence type="ECO:0000313" key="10">
    <source>
        <dbReference type="Proteomes" id="UP000075243"/>
    </source>
</evidence>
<evidence type="ECO:0000256" key="1">
    <source>
        <dbReference type="ARBA" id="ARBA00004613"/>
    </source>
</evidence>
<comment type="subcellular location">
    <subcellularLocation>
        <location evidence="1">Secreted</location>
    </subcellularLocation>
</comment>
<dbReference type="GO" id="GO:0005576">
    <property type="term" value="C:extracellular region"/>
    <property type="evidence" value="ECO:0007669"/>
    <property type="project" value="UniProtKB-SubCell"/>
</dbReference>